<keyword evidence="2" id="KW-1185">Reference proteome</keyword>
<protein>
    <submittedName>
        <fullName evidence="1">Uncharacterized protein</fullName>
    </submittedName>
</protein>
<dbReference type="Proteomes" id="UP000266841">
    <property type="component" value="Unassembled WGS sequence"/>
</dbReference>
<dbReference type="OMA" id="NGWEPFG"/>
<evidence type="ECO:0000313" key="1">
    <source>
        <dbReference type="EMBL" id="EJK45611.1"/>
    </source>
</evidence>
<name>K0R9L7_THAOC</name>
<organism evidence="1 2">
    <name type="scientific">Thalassiosira oceanica</name>
    <name type="common">Marine diatom</name>
    <dbReference type="NCBI Taxonomy" id="159749"/>
    <lineage>
        <taxon>Eukaryota</taxon>
        <taxon>Sar</taxon>
        <taxon>Stramenopiles</taxon>
        <taxon>Ochrophyta</taxon>
        <taxon>Bacillariophyta</taxon>
        <taxon>Coscinodiscophyceae</taxon>
        <taxon>Thalassiosirophycidae</taxon>
        <taxon>Thalassiosirales</taxon>
        <taxon>Thalassiosiraceae</taxon>
        <taxon>Thalassiosira</taxon>
    </lineage>
</organism>
<sequence length="186" mass="21306">MLTESAAKEGLQSQAIKKADEKWGTDCRNIGLPVCKKKYRPFEFLIKRASDEDEVGYHEIKVSRLYGCPLHSHLRKEVIERHGERNGWEPFGQWSISKARTAARREQARLNYELRELYEGGFDVCSVAKSCQVSSSESEDDEFPSLVKESPKQKVNFSTLCDNGVCTWKIRGKVDDISEEIEEERG</sequence>
<dbReference type="AlphaFoldDB" id="K0R9L7"/>
<proteinExistence type="predicted"/>
<comment type="caution">
    <text evidence="1">The sequence shown here is derived from an EMBL/GenBank/DDBJ whole genome shotgun (WGS) entry which is preliminary data.</text>
</comment>
<dbReference type="eggNOG" id="ENOG502SRGY">
    <property type="taxonomic scope" value="Eukaryota"/>
</dbReference>
<evidence type="ECO:0000313" key="2">
    <source>
        <dbReference type="Proteomes" id="UP000266841"/>
    </source>
</evidence>
<dbReference type="EMBL" id="AGNL01048393">
    <property type="protein sequence ID" value="EJK45611.1"/>
    <property type="molecule type" value="Genomic_DNA"/>
</dbReference>
<accession>K0R9L7</accession>
<gene>
    <name evidence="1" type="ORF">THAOC_35773</name>
</gene>
<dbReference type="OrthoDB" id="42414at2759"/>
<reference evidence="1 2" key="1">
    <citation type="journal article" date="2012" name="Genome Biol.">
        <title>Genome and low-iron response of an oceanic diatom adapted to chronic iron limitation.</title>
        <authorList>
            <person name="Lommer M."/>
            <person name="Specht M."/>
            <person name="Roy A.S."/>
            <person name="Kraemer L."/>
            <person name="Andreson R."/>
            <person name="Gutowska M.A."/>
            <person name="Wolf J."/>
            <person name="Bergner S.V."/>
            <person name="Schilhabel M.B."/>
            <person name="Klostermeier U.C."/>
            <person name="Beiko R.G."/>
            <person name="Rosenstiel P."/>
            <person name="Hippler M."/>
            <person name="Laroche J."/>
        </authorList>
    </citation>
    <scope>NUCLEOTIDE SEQUENCE [LARGE SCALE GENOMIC DNA]</scope>
    <source>
        <strain evidence="1 2">CCMP1005</strain>
    </source>
</reference>